<proteinExistence type="predicted"/>
<dbReference type="AlphaFoldDB" id="A0A5J5IQ56"/>
<name>A0A5J5IQ56_9BACT</name>
<feature type="transmembrane region" description="Helical" evidence="1">
    <location>
        <begin position="165"/>
        <end position="183"/>
    </location>
</feature>
<sequence>MDRTYKYLGYFLLLLIPLIFAGFYRSYFQPFPNFGANITVFVHLHAFIASIWVLLLIVQPFLILNKKNALHRKVGKLSYFVFPLLIVSFIPQILKIIRTEERANLFFPLGDGVLLITFYSLAIYYRKESSKHMRYMIASALVLLGPTWGRIGGSLLGMSDLLTQNVQYAIIYSILAALTLYDIRNKNNYFPYLFAIFGFMLHQAVYYWVFL</sequence>
<dbReference type="Proteomes" id="UP000326903">
    <property type="component" value="Unassembled WGS sequence"/>
</dbReference>
<keyword evidence="1" id="KW-0472">Membrane</keyword>
<reference evidence="2 3" key="1">
    <citation type="submission" date="2019-09" db="EMBL/GenBank/DDBJ databases">
        <title>Draft genome sequence of Ginsengibacter sp. BR5-29.</title>
        <authorList>
            <person name="Im W.-T."/>
        </authorList>
    </citation>
    <scope>NUCLEOTIDE SEQUENCE [LARGE SCALE GENOMIC DNA]</scope>
    <source>
        <strain evidence="2 3">BR5-29</strain>
    </source>
</reference>
<feature type="transmembrane region" description="Helical" evidence="1">
    <location>
        <begin position="137"/>
        <end position="159"/>
    </location>
</feature>
<organism evidence="2 3">
    <name type="scientific">Ginsengibacter hankyongi</name>
    <dbReference type="NCBI Taxonomy" id="2607284"/>
    <lineage>
        <taxon>Bacteria</taxon>
        <taxon>Pseudomonadati</taxon>
        <taxon>Bacteroidota</taxon>
        <taxon>Chitinophagia</taxon>
        <taxon>Chitinophagales</taxon>
        <taxon>Chitinophagaceae</taxon>
        <taxon>Ginsengibacter</taxon>
    </lineage>
</organism>
<feature type="transmembrane region" description="Helical" evidence="1">
    <location>
        <begin position="44"/>
        <end position="65"/>
    </location>
</feature>
<gene>
    <name evidence="2" type="ORF">FW778_09095</name>
</gene>
<keyword evidence="1" id="KW-1133">Transmembrane helix</keyword>
<keyword evidence="3" id="KW-1185">Reference proteome</keyword>
<evidence type="ECO:0000256" key="1">
    <source>
        <dbReference type="SAM" id="Phobius"/>
    </source>
</evidence>
<feature type="transmembrane region" description="Helical" evidence="1">
    <location>
        <begin position="190"/>
        <end position="209"/>
    </location>
</feature>
<evidence type="ECO:0000313" key="3">
    <source>
        <dbReference type="Proteomes" id="UP000326903"/>
    </source>
</evidence>
<feature type="transmembrane region" description="Helical" evidence="1">
    <location>
        <begin position="77"/>
        <end position="94"/>
    </location>
</feature>
<keyword evidence="1" id="KW-0812">Transmembrane</keyword>
<comment type="caution">
    <text evidence="2">The sequence shown here is derived from an EMBL/GenBank/DDBJ whole genome shotgun (WGS) entry which is preliminary data.</text>
</comment>
<evidence type="ECO:0008006" key="4">
    <source>
        <dbReference type="Google" id="ProtNLM"/>
    </source>
</evidence>
<protein>
    <recommendedName>
        <fullName evidence="4">DUF2306 domain-containing protein</fullName>
    </recommendedName>
</protein>
<evidence type="ECO:0000313" key="2">
    <source>
        <dbReference type="EMBL" id="KAA9042154.1"/>
    </source>
</evidence>
<feature type="transmembrane region" description="Helical" evidence="1">
    <location>
        <begin position="106"/>
        <end position="125"/>
    </location>
</feature>
<dbReference type="EMBL" id="VYQF01000001">
    <property type="protein sequence ID" value="KAA9042154.1"/>
    <property type="molecule type" value="Genomic_DNA"/>
</dbReference>
<feature type="transmembrane region" description="Helical" evidence="1">
    <location>
        <begin position="7"/>
        <end position="24"/>
    </location>
</feature>
<dbReference type="RefSeq" id="WP_150414283.1">
    <property type="nucleotide sequence ID" value="NZ_VYQF01000001.1"/>
</dbReference>
<accession>A0A5J5IQ56</accession>